<feature type="domain" description="Enoyl reductase (ER)" evidence="2">
    <location>
        <begin position="11"/>
        <end position="316"/>
    </location>
</feature>
<dbReference type="Gene3D" id="3.40.50.720">
    <property type="entry name" value="NAD(P)-binding Rossmann-like Domain"/>
    <property type="match status" value="1"/>
</dbReference>
<dbReference type="InterPro" id="IPR013149">
    <property type="entry name" value="ADH-like_C"/>
</dbReference>
<dbReference type="GO" id="GO:0005829">
    <property type="term" value="C:cytosol"/>
    <property type="evidence" value="ECO:0007669"/>
    <property type="project" value="TreeGrafter"/>
</dbReference>
<dbReference type="Pfam" id="PF08240">
    <property type="entry name" value="ADH_N"/>
    <property type="match status" value="1"/>
</dbReference>
<dbReference type="FunFam" id="3.40.50.720:FF:000244">
    <property type="entry name" value="quinone oxidoreductase"/>
    <property type="match status" value="1"/>
</dbReference>
<dbReference type="SMART" id="SM00829">
    <property type="entry name" value="PKS_ER"/>
    <property type="match status" value="1"/>
</dbReference>
<dbReference type="STRING" id="407821.A0A087TJD8"/>
<dbReference type="CDD" id="cd08253">
    <property type="entry name" value="zeta_crystallin"/>
    <property type="match status" value="1"/>
</dbReference>
<evidence type="ECO:0000313" key="3">
    <source>
        <dbReference type="EMBL" id="KFM65227.1"/>
    </source>
</evidence>
<dbReference type="Pfam" id="PF00107">
    <property type="entry name" value="ADH_zinc_N"/>
    <property type="match status" value="1"/>
</dbReference>
<feature type="non-terminal residue" evidence="3">
    <location>
        <position position="319"/>
    </location>
</feature>
<evidence type="ECO:0000256" key="1">
    <source>
        <dbReference type="ARBA" id="ARBA00022857"/>
    </source>
</evidence>
<dbReference type="Gene3D" id="3.90.180.10">
    <property type="entry name" value="Medium-chain alcohol dehydrogenases, catalytic domain"/>
    <property type="match status" value="1"/>
</dbReference>
<accession>A0A087TJD8</accession>
<dbReference type="GO" id="GO:0070402">
    <property type="term" value="F:NADPH binding"/>
    <property type="evidence" value="ECO:0007669"/>
    <property type="project" value="TreeGrafter"/>
</dbReference>
<sequence>MMKAIRVLKFGSPKVLTLQSVELPKITNSTVLVQIAAAGVNPVDTYIREGAFATLPDLPYTPGKDGSGVVHAVGENVTKVKVGQRVFVCSRRTGQYGTYAEYSLVPEDDVFPLDDKLSFEDGAALGVAYFTAYRALMLKAKCMAGETVLIHGASGAVGLACVQLAKKQGLKVIGTAGTQEGMDLVQDEGADIVVNHKAKGYEQEILEKNGNKGADIIIEMLANINLDKDFDLLGPRGRIAIVGSRGSIKIDPRKMMGRELQVVGVALLNSTHDEWNLISQGVLDGIKDGWVKPVIEKKYSLEECAAAHEDVINKKSSKG</sequence>
<dbReference type="InterPro" id="IPR011032">
    <property type="entry name" value="GroES-like_sf"/>
</dbReference>
<protein>
    <submittedName>
        <fullName evidence="3">Quinone oxidoreductase</fullName>
    </submittedName>
</protein>
<gene>
    <name evidence="3" type="ORF">X975_02032</name>
</gene>
<dbReference type="SUPFAM" id="SSF50129">
    <property type="entry name" value="GroES-like"/>
    <property type="match status" value="1"/>
</dbReference>
<dbReference type="EMBL" id="KK115489">
    <property type="protein sequence ID" value="KFM65227.1"/>
    <property type="molecule type" value="Genomic_DNA"/>
</dbReference>
<dbReference type="InterPro" id="IPR020843">
    <property type="entry name" value="ER"/>
</dbReference>
<dbReference type="PANTHER" id="PTHR44154">
    <property type="entry name" value="QUINONE OXIDOREDUCTASE"/>
    <property type="match status" value="1"/>
</dbReference>
<dbReference type="Proteomes" id="UP000054359">
    <property type="component" value="Unassembled WGS sequence"/>
</dbReference>
<name>A0A087TJD8_STEMI</name>
<dbReference type="OMA" id="KGMTAHY"/>
<organism evidence="3 4">
    <name type="scientific">Stegodyphus mimosarum</name>
    <name type="common">African social velvet spider</name>
    <dbReference type="NCBI Taxonomy" id="407821"/>
    <lineage>
        <taxon>Eukaryota</taxon>
        <taxon>Metazoa</taxon>
        <taxon>Ecdysozoa</taxon>
        <taxon>Arthropoda</taxon>
        <taxon>Chelicerata</taxon>
        <taxon>Arachnida</taxon>
        <taxon>Araneae</taxon>
        <taxon>Araneomorphae</taxon>
        <taxon>Entelegynae</taxon>
        <taxon>Eresoidea</taxon>
        <taxon>Eresidae</taxon>
        <taxon>Stegodyphus</taxon>
    </lineage>
</organism>
<dbReference type="InterPro" id="IPR013154">
    <property type="entry name" value="ADH-like_N"/>
</dbReference>
<dbReference type="GO" id="GO:0003730">
    <property type="term" value="F:mRNA 3'-UTR binding"/>
    <property type="evidence" value="ECO:0007669"/>
    <property type="project" value="TreeGrafter"/>
</dbReference>
<keyword evidence="4" id="KW-1185">Reference proteome</keyword>
<dbReference type="InterPro" id="IPR051603">
    <property type="entry name" value="Zinc-ADH_QOR/CCCR"/>
</dbReference>
<keyword evidence="1" id="KW-0521">NADP</keyword>
<proteinExistence type="predicted"/>
<reference evidence="3 4" key="1">
    <citation type="submission" date="2013-11" db="EMBL/GenBank/DDBJ databases">
        <title>Genome sequencing of Stegodyphus mimosarum.</title>
        <authorList>
            <person name="Bechsgaard J."/>
        </authorList>
    </citation>
    <scope>NUCLEOTIDE SEQUENCE [LARGE SCALE GENOMIC DNA]</scope>
</reference>
<evidence type="ECO:0000313" key="4">
    <source>
        <dbReference type="Proteomes" id="UP000054359"/>
    </source>
</evidence>
<dbReference type="OrthoDB" id="48317at2759"/>
<dbReference type="SUPFAM" id="SSF51735">
    <property type="entry name" value="NAD(P)-binding Rossmann-fold domains"/>
    <property type="match status" value="1"/>
</dbReference>
<dbReference type="InterPro" id="IPR036291">
    <property type="entry name" value="NAD(P)-bd_dom_sf"/>
</dbReference>
<dbReference type="GO" id="GO:0003960">
    <property type="term" value="F:quinone reductase (NADPH) activity"/>
    <property type="evidence" value="ECO:0007669"/>
    <property type="project" value="TreeGrafter"/>
</dbReference>
<dbReference type="AlphaFoldDB" id="A0A087TJD8"/>
<dbReference type="PANTHER" id="PTHR44154:SF1">
    <property type="entry name" value="QUINONE OXIDOREDUCTASE"/>
    <property type="match status" value="1"/>
</dbReference>
<evidence type="ECO:0000259" key="2">
    <source>
        <dbReference type="SMART" id="SM00829"/>
    </source>
</evidence>